<name>A0A8K1CLM9_PYTOL</name>
<sequence>MKPTAKKKRERKNVVAADVAAFLARPAESDEADVEWESTANLKEDPLHSVWKVLDRKRIDGTAYNIVDWELTWEPRVNVTLNTIAIFEAQRRRLVRHILVTQHT</sequence>
<dbReference type="OrthoDB" id="102625at2759"/>
<accession>A0A8K1CLM9</accession>
<protein>
    <submittedName>
        <fullName evidence="1">Uncharacterized protein</fullName>
    </submittedName>
</protein>
<proteinExistence type="predicted"/>
<dbReference type="AlphaFoldDB" id="A0A8K1CLM9"/>
<gene>
    <name evidence="1" type="ORF">Poli38472_008441</name>
</gene>
<reference evidence="1" key="1">
    <citation type="submission" date="2019-03" db="EMBL/GenBank/DDBJ databases">
        <title>Long read genome sequence of the mycoparasitic Pythium oligandrum ATCC 38472 isolated from sugarbeet rhizosphere.</title>
        <authorList>
            <person name="Gaulin E."/>
        </authorList>
    </citation>
    <scope>NUCLEOTIDE SEQUENCE</scope>
    <source>
        <strain evidence="1">ATCC 38472_TT</strain>
    </source>
</reference>
<dbReference type="Proteomes" id="UP000794436">
    <property type="component" value="Unassembled WGS sequence"/>
</dbReference>
<evidence type="ECO:0000313" key="1">
    <source>
        <dbReference type="EMBL" id="TMW65799.1"/>
    </source>
</evidence>
<evidence type="ECO:0000313" key="2">
    <source>
        <dbReference type="Proteomes" id="UP000794436"/>
    </source>
</evidence>
<keyword evidence="2" id="KW-1185">Reference proteome</keyword>
<organism evidence="1 2">
    <name type="scientific">Pythium oligandrum</name>
    <name type="common">Mycoparasitic fungus</name>
    <dbReference type="NCBI Taxonomy" id="41045"/>
    <lineage>
        <taxon>Eukaryota</taxon>
        <taxon>Sar</taxon>
        <taxon>Stramenopiles</taxon>
        <taxon>Oomycota</taxon>
        <taxon>Peronosporomycetes</taxon>
        <taxon>Pythiales</taxon>
        <taxon>Pythiaceae</taxon>
        <taxon>Pythium</taxon>
    </lineage>
</organism>
<dbReference type="EMBL" id="SPLM01000037">
    <property type="protein sequence ID" value="TMW65799.1"/>
    <property type="molecule type" value="Genomic_DNA"/>
</dbReference>
<comment type="caution">
    <text evidence="1">The sequence shown here is derived from an EMBL/GenBank/DDBJ whole genome shotgun (WGS) entry which is preliminary data.</text>
</comment>